<dbReference type="InterPro" id="IPR004591">
    <property type="entry name" value="Rfa1"/>
</dbReference>
<evidence type="ECO:0000256" key="9">
    <source>
        <dbReference type="ARBA" id="ARBA00023125"/>
    </source>
</evidence>
<dbReference type="SUPFAM" id="SSF51735">
    <property type="entry name" value="NAD(P)-binding Rossmann-fold domains"/>
    <property type="match status" value="1"/>
</dbReference>
<dbReference type="PANTHER" id="PTHR48106:SF18">
    <property type="entry name" value="QUINONE OXIDOREDUCTASE PIG3"/>
    <property type="match status" value="1"/>
</dbReference>
<dbReference type="InterPro" id="IPR014189">
    <property type="entry name" value="Quinone_OxRdtase_PIG3"/>
</dbReference>
<dbReference type="Pfam" id="PF04057">
    <property type="entry name" value="Rep-A_N"/>
    <property type="match status" value="1"/>
</dbReference>
<dbReference type="CDD" id="cd04476">
    <property type="entry name" value="RPA1_DBD_C"/>
    <property type="match status" value="1"/>
</dbReference>
<dbReference type="Proteomes" id="UP000231358">
    <property type="component" value="Unassembled WGS sequence"/>
</dbReference>
<evidence type="ECO:0000256" key="6">
    <source>
        <dbReference type="ARBA" id="ARBA00022833"/>
    </source>
</evidence>
<dbReference type="Gene3D" id="3.40.50.720">
    <property type="entry name" value="NAD(P)-binding Rossmann-like Domain"/>
    <property type="match status" value="1"/>
</dbReference>
<dbReference type="SMART" id="SM00829">
    <property type="entry name" value="PKS_ER"/>
    <property type="match status" value="1"/>
</dbReference>
<dbReference type="CDD" id="cd04474">
    <property type="entry name" value="RPA1_DBD_A"/>
    <property type="match status" value="1"/>
</dbReference>
<dbReference type="GO" id="GO:0006281">
    <property type="term" value="P:DNA repair"/>
    <property type="evidence" value="ECO:0007669"/>
    <property type="project" value="InterPro"/>
</dbReference>
<evidence type="ECO:0000256" key="10">
    <source>
        <dbReference type="ARBA" id="ARBA00023242"/>
    </source>
</evidence>
<feature type="compositionally biased region" description="Basic and acidic residues" evidence="12">
    <location>
        <begin position="116"/>
        <end position="125"/>
    </location>
</feature>
<dbReference type="STRING" id="656916.A0A2G7G3A2"/>
<dbReference type="InterPro" id="IPR036291">
    <property type="entry name" value="NAD(P)-bd_dom_sf"/>
</dbReference>
<organism evidence="14 15">
    <name type="scientific">Aspergillus arachidicola</name>
    <dbReference type="NCBI Taxonomy" id="656916"/>
    <lineage>
        <taxon>Eukaryota</taxon>
        <taxon>Fungi</taxon>
        <taxon>Dikarya</taxon>
        <taxon>Ascomycota</taxon>
        <taxon>Pezizomycotina</taxon>
        <taxon>Eurotiomycetes</taxon>
        <taxon>Eurotiomycetidae</taxon>
        <taxon>Eurotiales</taxon>
        <taxon>Aspergillaceae</taxon>
        <taxon>Aspergillus</taxon>
        <taxon>Aspergillus subgen. Circumdati</taxon>
    </lineage>
</organism>
<dbReference type="SUPFAM" id="SSF50129">
    <property type="entry name" value="GroES-like"/>
    <property type="match status" value="1"/>
</dbReference>
<keyword evidence="3 11" id="KW-0235">DNA replication</keyword>
<keyword evidence="6 11" id="KW-0862">Zinc</keyword>
<evidence type="ECO:0000256" key="3">
    <source>
        <dbReference type="ARBA" id="ARBA00022705"/>
    </source>
</evidence>
<sequence length="812" mass="89519">MASDAASQISVGALSAIFDETKPQILEPVVQCVQIKPLPPQQNNQERYRAVFSDISNYVQTMLATPEANRFVTSGQLRKGCFVRLKSFQANSVKGKKILIILDLEVLQDLGEAEKIGDPKPLESKTEEEEKSQPTTISSNGFYGSKIQGGQLQAPNKLAQPQPAAASAHATIYPIEAISPYSHKWTIKARCTSKSNIRTWHNRNGDGKLFSVNLLDDSGEIRATGFNDQCDMLYDVFEEGSVYYISSPCGVKIAKKQFTNLNNDYELTFERDTVVEKAEDQADVPQIRFSFTTIGDLQSVEKDTTIDVIGVLKEVAEVSQIMSKTTNKPYNKRELTLVDSTGFSVRLTVWGSTALNFNVTPESVIAFKGVKVSDFGGRSLSLLSSGSMTVDPDMEEAHKLKGWYDAQGRDEVFASHASMPGVATSTTKLEQFKTVAQVKEEQLGMSDEVAYFSLKATVIYIKQDTICFDEVGRYMMGTSADQLMELRQNDEKAAGDIFQDANCRTWNFRCRAKIDNFGDQQRMDILQREGKYPVPPQAPSTMGVEFSGTIEKLGRNPEVGFKLGDEVFGLAYGGAYAEYIAVSTHMLIHKPIELSWEEAAGIPETWITATQALYLIGGYKPGDSVLWHAGASSVSIAGIQLAKSDGASAVFVTVGSQEKIDFCLDKLGVTAGYNYRTQDWASELSKATDNRGVDVIIDFVGATHFQGNLNVAARDARIVQLGQMSGSILPAGVDIGSLLRKRVRLEGSTLRSRDEEYQKKLRDLLVEHTLPKFRDGTFTVFIERVLPFEDIADAHILLESNSTKGKVICTID</sequence>
<keyword evidence="4 11" id="KW-0479">Metal-binding</keyword>
<proteinExistence type="inferred from homology"/>
<dbReference type="GO" id="GO:0006260">
    <property type="term" value="P:DNA replication"/>
    <property type="evidence" value="ECO:0007669"/>
    <property type="project" value="UniProtKB-KW"/>
</dbReference>
<evidence type="ECO:0000259" key="13">
    <source>
        <dbReference type="SMART" id="SM00829"/>
    </source>
</evidence>
<dbReference type="InterPro" id="IPR011032">
    <property type="entry name" value="GroES-like_sf"/>
</dbReference>
<dbReference type="GO" id="GO:0070402">
    <property type="term" value="F:NADPH binding"/>
    <property type="evidence" value="ECO:0007669"/>
    <property type="project" value="TreeGrafter"/>
</dbReference>
<dbReference type="InterPro" id="IPR013149">
    <property type="entry name" value="ADH-like_C"/>
</dbReference>
<feature type="domain" description="Enoyl reductase (ER)" evidence="13">
    <location>
        <begin position="477"/>
        <end position="809"/>
    </location>
</feature>
<keyword evidence="9 11" id="KW-0238">DNA-binding</keyword>
<dbReference type="GO" id="GO:0007004">
    <property type="term" value="P:telomere maintenance via telomerase"/>
    <property type="evidence" value="ECO:0007669"/>
    <property type="project" value="UniProtKB-ARBA"/>
</dbReference>
<dbReference type="SUPFAM" id="SSF50249">
    <property type="entry name" value="Nucleic acid-binding proteins"/>
    <property type="match status" value="4"/>
</dbReference>
<evidence type="ECO:0000256" key="4">
    <source>
        <dbReference type="ARBA" id="ARBA00022723"/>
    </source>
</evidence>
<feature type="region of interest" description="Disordered" evidence="12">
    <location>
        <begin position="116"/>
        <end position="141"/>
    </location>
</feature>
<keyword evidence="7" id="KW-0521">NADP</keyword>
<dbReference type="Pfam" id="PF16900">
    <property type="entry name" value="REPA_OB_2"/>
    <property type="match status" value="1"/>
</dbReference>
<comment type="caution">
    <text evidence="14">The sequence shown here is derived from an EMBL/GenBank/DDBJ whole genome shotgun (WGS) entry which is preliminary data.</text>
</comment>
<dbReference type="CDD" id="cd04475">
    <property type="entry name" value="RPA1_DBD_B"/>
    <property type="match status" value="1"/>
</dbReference>
<dbReference type="InterPro" id="IPR007199">
    <property type="entry name" value="Rep_factor-A_N"/>
</dbReference>
<comment type="subunit">
    <text evidence="11">Component of the heterotrimeric canonical replication protein A complex (RPA).</text>
</comment>
<dbReference type="GO" id="GO:0000781">
    <property type="term" value="C:chromosome, telomeric region"/>
    <property type="evidence" value="ECO:0007669"/>
    <property type="project" value="UniProtKB-ARBA"/>
</dbReference>
<evidence type="ECO:0000313" key="14">
    <source>
        <dbReference type="EMBL" id="PIG87327.1"/>
    </source>
</evidence>
<dbReference type="FunFam" id="2.40.50.140:FF:000064">
    <property type="entry name" value="Replication protein A subunit"/>
    <property type="match status" value="1"/>
</dbReference>
<evidence type="ECO:0000256" key="7">
    <source>
        <dbReference type="ARBA" id="ARBA00022857"/>
    </source>
</evidence>
<dbReference type="GO" id="GO:0016651">
    <property type="term" value="F:oxidoreductase activity, acting on NAD(P)H"/>
    <property type="evidence" value="ECO:0007669"/>
    <property type="project" value="TreeGrafter"/>
</dbReference>
<dbReference type="FunFam" id="2.40.50.140:FF:000117">
    <property type="entry name" value="Replication protein A subunit"/>
    <property type="match status" value="1"/>
</dbReference>
<gene>
    <name evidence="14" type="ORF">AARAC_010828</name>
</gene>
<keyword evidence="15" id="KW-1185">Reference proteome</keyword>
<evidence type="ECO:0000256" key="8">
    <source>
        <dbReference type="ARBA" id="ARBA00023002"/>
    </source>
</evidence>
<dbReference type="PANTHER" id="PTHR48106">
    <property type="entry name" value="QUINONE OXIDOREDUCTASE PIG3-RELATED"/>
    <property type="match status" value="1"/>
</dbReference>
<dbReference type="EMBL" id="NEXV01000160">
    <property type="protein sequence ID" value="PIG87327.1"/>
    <property type="molecule type" value="Genomic_DNA"/>
</dbReference>
<dbReference type="InterPro" id="IPR013955">
    <property type="entry name" value="Rep_factor-A_C"/>
</dbReference>
<evidence type="ECO:0000256" key="5">
    <source>
        <dbReference type="ARBA" id="ARBA00022771"/>
    </source>
</evidence>
<dbReference type="InterPro" id="IPR012340">
    <property type="entry name" value="NA-bd_OB-fold"/>
</dbReference>
<evidence type="ECO:0000256" key="11">
    <source>
        <dbReference type="RuleBase" id="RU364130"/>
    </source>
</evidence>
<dbReference type="InterPro" id="IPR020843">
    <property type="entry name" value="ER"/>
</dbReference>
<protein>
    <recommendedName>
        <fullName evidence="11">Replication protein A subunit</fullName>
    </recommendedName>
</protein>
<dbReference type="AlphaFoldDB" id="A0A2G7G3A2"/>
<evidence type="ECO:0000313" key="15">
    <source>
        <dbReference type="Proteomes" id="UP000231358"/>
    </source>
</evidence>
<name>A0A2G7G3A2_9EURO</name>
<dbReference type="GO" id="GO:0008270">
    <property type="term" value="F:zinc ion binding"/>
    <property type="evidence" value="ECO:0007669"/>
    <property type="project" value="UniProtKB-KW"/>
</dbReference>
<dbReference type="CDD" id="cd04477">
    <property type="entry name" value="RPA1N"/>
    <property type="match status" value="1"/>
</dbReference>
<accession>A0A2G7G3A2</accession>
<dbReference type="FunFam" id="2.40.50.140:FF:000041">
    <property type="entry name" value="Replication protein A subunit"/>
    <property type="match status" value="1"/>
</dbReference>
<keyword evidence="8" id="KW-0560">Oxidoreductase</keyword>
<dbReference type="NCBIfam" id="TIGR00617">
    <property type="entry name" value="rpa1"/>
    <property type="match status" value="1"/>
</dbReference>
<dbReference type="Pfam" id="PF00107">
    <property type="entry name" value="ADH_zinc_N"/>
    <property type="match status" value="1"/>
</dbReference>
<dbReference type="GO" id="GO:0005662">
    <property type="term" value="C:DNA replication factor A complex"/>
    <property type="evidence" value="ECO:0007669"/>
    <property type="project" value="UniProtKB-ARBA"/>
</dbReference>
<dbReference type="CDD" id="cd05276">
    <property type="entry name" value="p53_inducible_oxidoreductase"/>
    <property type="match status" value="1"/>
</dbReference>
<comment type="similarity">
    <text evidence="2 11">Belongs to the replication factor A protein 1 family.</text>
</comment>
<keyword evidence="10 11" id="KW-0539">Nucleus</keyword>
<evidence type="ECO:0000256" key="12">
    <source>
        <dbReference type="SAM" id="MobiDB-lite"/>
    </source>
</evidence>
<reference evidence="14 15" key="1">
    <citation type="submission" date="2017-05" db="EMBL/GenBank/DDBJ databases">
        <title>Genome sequence for an aflatoxigenic pathogen of Argentinian peanut, Aspergillus arachidicola.</title>
        <authorList>
            <person name="Moore G."/>
            <person name="Beltz S.B."/>
            <person name="Mack B.M."/>
        </authorList>
    </citation>
    <scope>NUCLEOTIDE SEQUENCE [LARGE SCALE GENOMIC DNA]</scope>
    <source>
        <strain evidence="14 15">CBS 117610</strain>
    </source>
</reference>
<evidence type="ECO:0000256" key="1">
    <source>
        <dbReference type="ARBA" id="ARBA00004123"/>
    </source>
</evidence>
<dbReference type="Gene3D" id="3.90.180.10">
    <property type="entry name" value="Medium-chain alcohol dehydrogenases, catalytic domain"/>
    <property type="match status" value="1"/>
</dbReference>
<comment type="subcellular location">
    <subcellularLocation>
        <location evidence="1 11">Nucleus</location>
    </subcellularLocation>
</comment>
<evidence type="ECO:0000256" key="2">
    <source>
        <dbReference type="ARBA" id="ARBA00005690"/>
    </source>
</evidence>
<dbReference type="Pfam" id="PF08646">
    <property type="entry name" value="Rep_fac-A_C"/>
    <property type="match status" value="1"/>
</dbReference>
<keyword evidence="5 11" id="KW-0863">Zinc-finger</keyword>
<dbReference type="GO" id="GO:0006310">
    <property type="term" value="P:DNA recombination"/>
    <property type="evidence" value="ECO:0007669"/>
    <property type="project" value="InterPro"/>
</dbReference>
<dbReference type="InterPro" id="IPR047192">
    <property type="entry name" value="Euk_RPA1_DBD_C"/>
</dbReference>
<comment type="function">
    <text evidence="11">As part of the replication protein A (RPA/RP-A), a single-stranded DNA-binding heterotrimeric complex, may play an essential role in DNA replication, recombination and repair. Binds and stabilizes single-stranded DNA intermediates, preventing complementary DNA reannealing and recruiting different proteins involved in DNA metabolism.</text>
</comment>
<dbReference type="Gene3D" id="2.40.50.140">
    <property type="entry name" value="Nucleic acid-binding proteins"/>
    <property type="match status" value="4"/>
</dbReference>
<dbReference type="GO" id="GO:0003697">
    <property type="term" value="F:single-stranded DNA binding"/>
    <property type="evidence" value="ECO:0007669"/>
    <property type="project" value="UniProtKB-ARBA"/>
</dbReference>
<dbReference type="InterPro" id="IPR031657">
    <property type="entry name" value="REPA_OB_2"/>
</dbReference>